<dbReference type="Pfam" id="PF00026">
    <property type="entry name" value="Asp"/>
    <property type="match status" value="1"/>
</dbReference>
<dbReference type="PROSITE" id="PS50015">
    <property type="entry name" value="SAP_B"/>
    <property type="match status" value="1"/>
</dbReference>
<dbReference type="EMBL" id="JAINDJ010000003">
    <property type="protein sequence ID" value="KAG9454022.1"/>
    <property type="molecule type" value="Genomic_DNA"/>
</dbReference>
<dbReference type="InterPro" id="IPR011001">
    <property type="entry name" value="Saposin-like"/>
</dbReference>
<evidence type="ECO:0000259" key="3">
    <source>
        <dbReference type="PROSITE" id="PS50015"/>
    </source>
</evidence>
<dbReference type="InterPro" id="IPR021109">
    <property type="entry name" value="Peptidase_aspartic_dom_sf"/>
</dbReference>
<dbReference type="InterPro" id="IPR001461">
    <property type="entry name" value="Aspartic_peptidase_A1"/>
</dbReference>
<evidence type="ECO:0000313" key="5">
    <source>
        <dbReference type="EMBL" id="KAG9454022.1"/>
    </source>
</evidence>
<organism evidence="5 6">
    <name type="scientific">Aristolochia fimbriata</name>
    <name type="common">White veined hardy Dutchman's pipe vine</name>
    <dbReference type="NCBI Taxonomy" id="158543"/>
    <lineage>
        <taxon>Eukaryota</taxon>
        <taxon>Viridiplantae</taxon>
        <taxon>Streptophyta</taxon>
        <taxon>Embryophyta</taxon>
        <taxon>Tracheophyta</taxon>
        <taxon>Spermatophyta</taxon>
        <taxon>Magnoliopsida</taxon>
        <taxon>Magnoliidae</taxon>
        <taxon>Piperales</taxon>
        <taxon>Aristolochiaceae</taxon>
        <taxon>Aristolochia</taxon>
    </lineage>
</organism>
<protein>
    <submittedName>
        <fullName evidence="5">Uncharacterized protein</fullName>
    </submittedName>
</protein>
<dbReference type="PROSITE" id="PS51767">
    <property type="entry name" value="PEPTIDASE_A1"/>
    <property type="match status" value="1"/>
</dbReference>
<name>A0AAV7F2J4_ARIFI</name>
<dbReference type="SUPFAM" id="SSF50630">
    <property type="entry name" value="Acid proteases"/>
    <property type="match status" value="1"/>
</dbReference>
<comment type="similarity">
    <text evidence="1">Belongs to the peptidase A1 family.</text>
</comment>
<dbReference type="PANTHER" id="PTHR47966:SF28">
    <property type="entry name" value="OS01G0290000 PROTEIN"/>
    <property type="match status" value="1"/>
</dbReference>
<dbReference type="Proteomes" id="UP000825729">
    <property type="component" value="Unassembled WGS sequence"/>
</dbReference>
<dbReference type="InterPro" id="IPR008138">
    <property type="entry name" value="SapB_2"/>
</dbReference>
<dbReference type="GO" id="GO:0006508">
    <property type="term" value="P:proteolysis"/>
    <property type="evidence" value="ECO:0007669"/>
    <property type="project" value="InterPro"/>
</dbReference>
<comment type="caution">
    <text evidence="5">The sequence shown here is derived from an EMBL/GenBank/DDBJ whole genome shotgun (WGS) entry which is preliminary data.</text>
</comment>
<dbReference type="FunFam" id="2.40.70.10:FF:000044">
    <property type="entry name" value="Lysosomal aspartic protease"/>
    <property type="match status" value="1"/>
</dbReference>
<gene>
    <name evidence="5" type="ORF">H6P81_006926</name>
</gene>
<dbReference type="Gene3D" id="2.40.70.10">
    <property type="entry name" value="Acid Proteases"/>
    <property type="match status" value="1"/>
</dbReference>
<dbReference type="PRINTS" id="PR00792">
    <property type="entry name" value="PEPSIN"/>
</dbReference>
<keyword evidence="2" id="KW-1015">Disulfide bond</keyword>
<dbReference type="Pfam" id="PF03489">
    <property type="entry name" value="SapB_2"/>
    <property type="match status" value="1"/>
</dbReference>
<reference evidence="5 6" key="1">
    <citation type="submission" date="2021-07" db="EMBL/GenBank/DDBJ databases">
        <title>The Aristolochia fimbriata genome: insights into angiosperm evolution, floral development and chemical biosynthesis.</title>
        <authorList>
            <person name="Jiao Y."/>
        </authorList>
    </citation>
    <scope>NUCLEOTIDE SEQUENCE [LARGE SCALE GENOMIC DNA]</scope>
    <source>
        <strain evidence="5">IBCAS-2021</strain>
        <tissue evidence="5">Leaf</tissue>
    </source>
</reference>
<evidence type="ECO:0000259" key="4">
    <source>
        <dbReference type="PROSITE" id="PS51767"/>
    </source>
</evidence>
<feature type="domain" description="Saposin B-type" evidence="3">
    <location>
        <begin position="58"/>
        <end position="100"/>
    </location>
</feature>
<dbReference type="InterPro" id="IPR033121">
    <property type="entry name" value="PEPTIDASE_A1"/>
</dbReference>
<feature type="domain" description="Peptidase A1" evidence="4">
    <location>
        <begin position="1"/>
        <end position="216"/>
    </location>
</feature>
<evidence type="ECO:0000256" key="1">
    <source>
        <dbReference type="ARBA" id="ARBA00007447"/>
    </source>
</evidence>
<dbReference type="AlphaFoldDB" id="A0AAV7F2J4"/>
<sequence length="219" mass="23656">MGDEPAAAFEMGDFLIENQTMGFCDGGCAAIADSGTSLLACPTTIVTQLNYEIGAEGVISVECKEIVAEYGEMILELLIVETRPDKVCSQIGLYVFDGTQYVSTDIETMNITKDRILEYVNGLCERLPSPMGESVVDCNKIASMPSVSFTIGGKAFKLTPEQYIYKIGVGETAVCMSGFIAFDIPPPRGPVWILGDFFMGAYHTVFDFGNLQVGFAEAV</sequence>
<accession>A0AAV7F2J4</accession>
<keyword evidence="6" id="KW-1185">Reference proteome</keyword>
<dbReference type="GO" id="GO:0004190">
    <property type="term" value="F:aspartic-type endopeptidase activity"/>
    <property type="evidence" value="ECO:0007669"/>
    <property type="project" value="InterPro"/>
</dbReference>
<dbReference type="Gene3D" id="1.10.225.10">
    <property type="entry name" value="Saposin-like"/>
    <property type="match status" value="1"/>
</dbReference>
<dbReference type="SUPFAM" id="SSF47862">
    <property type="entry name" value="Saposin"/>
    <property type="match status" value="1"/>
</dbReference>
<dbReference type="PANTHER" id="PTHR47966">
    <property type="entry name" value="BETA-SITE APP-CLEAVING ENZYME, ISOFORM A-RELATED"/>
    <property type="match status" value="1"/>
</dbReference>
<evidence type="ECO:0000313" key="6">
    <source>
        <dbReference type="Proteomes" id="UP000825729"/>
    </source>
</evidence>
<proteinExistence type="inferred from homology"/>
<evidence type="ECO:0000256" key="2">
    <source>
        <dbReference type="ARBA" id="ARBA00023157"/>
    </source>
</evidence>
<dbReference type="InterPro" id="IPR008139">
    <property type="entry name" value="SaposinB_dom"/>
</dbReference>